<dbReference type="Proteomes" id="UP000348063">
    <property type="component" value="Segment"/>
</dbReference>
<reference evidence="1 2" key="1">
    <citation type="journal article" date="2019" name="Front. Microbiol.">
        <title>Natural Occurrence of Escherichia coli-Infecting Bacteriophages in Clinical Samples.</title>
        <authorList>
            <person name="Pacifico C."/>
            <person name="Hilbert M."/>
            <person name="Sofka D."/>
            <person name="Dinhopl N."/>
            <person name="Pap I.-J."/>
            <person name="Aspoeck C."/>
            <person name="Carrico J.A."/>
            <person name="Hilbert F."/>
        </authorList>
    </citation>
    <scope>NUCLEOTIDE SEQUENCE [LARGE SCALE GENOMIC DNA]</scope>
</reference>
<protein>
    <submittedName>
        <fullName evidence="1">Uncharacterized protein</fullName>
    </submittedName>
</protein>
<sequence length="147" mass="16717">MTKFICTGSYTDSVSIGQVVYGLASEDGEFIITKDTNDCPSNDGEPKFKVGERVPLNGILWQWKEVKEMDKDPTFDMMMSQCKARAESLRFSQSEPKLQANHFDGYATFIIAQACGMREEPQVHTIHLTEEQARELAYEILEQLNKI</sequence>
<dbReference type="EMBL" id="MK907227">
    <property type="protein sequence ID" value="QDJ97970.1"/>
    <property type="molecule type" value="Genomic_DNA"/>
</dbReference>
<proteinExistence type="predicted"/>
<evidence type="ECO:0000313" key="1">
    <source>
        <dbReference type="EMBL" id="QDJ97970.1"/>
    </source>
</evidence>
<evidence type="ECO:0000313" key="2">
    <source>
        <dbReference type="Proteomes" id="UP000348063"/>
    </source>
</evidence>
<gene>
    <name evidence="1" type="ORF">EPENGAHN_00001</name>
</gene>
<name>A0A5P1LQE7_9CAUD</name>
<organism evidence="1 2">
    <name type="scientific">Escherichia phage vB_EcoS-12210III</name>
    <dbReference type="NCBI Taxonomy" id="2576501"/>
    <lineage>
        <taxon>Viruses</taxon>
        <taxon>Duplodnaviria</taxon>
        <taxon>Heunggongvirae</taxon>
        <taxon>Uroviricota</taxon>
        <taxon>Caudoviricetes</taxon>
        <taxon>Drexlerviridae</taxon>
        <taxon>Braunvirinae</taxon>
        <taxon>Veterinaerplatzvirus</taxon>
        <taxon>Veterinaerplatzvirus vv12210I</taxon>
    </lineage>
</organism>
<accession>A0A5P1LQE7</accession>